<evidence type="ECO:0000256" key="4">
    <source>
        <dbReference type="ARBA" id="ARBA00023163"/>
    </source>
</evidence>
<keyword evidence="2" id="KW-0805">Transcription regulation</keyword>
<evidence type="ECO:0000313" key="7">
    <source>
        <dbReference type="EMBL" id="KAA8517259.1"/>
    </source>
</evidence>
<keyword evidence="5" id="KW-0539">Nucleus</keyword>
<dbReference type="InterPro" id="IPR036638">
    <property type="entry name" value="HLH_DNA-bd_sf"/>
</dbReference>
<keyword evidence="8" id="KW-1185">Reference proteome</keyword>
<keyword evidence="4" id="KW-0804">Transcription</keyword>
<evidence type="ECO:0000256" key="3">
    <source>
        <dbReference type="ARBA" id="ARBA00023125"/>
    </source>
</evidence>
<dbReference type="GO" id="GO:0010106">
    <property type="term" value="P:cellular response to iron ion starvation"/>
    <property type="evidence" value="ECO:0007669"/>
    <property type="project" value="UniProtKB-ARBA"/>
</dbReference>
<dbReference type="OrthoDB" id="6106870at2759"/>
<dbReference type="InterPro" id="IPR015660">
    <property type="entry name" value="MASH1/Ascl1a-like"/>
</dbReference>
<dbReference type="PANTHER" id="PTHR13935">
    <property type="entry name" value="ACHAETE-SCUTE TRANSCRIPTION FACTOR-RELATED"/>
    <property type="match status" value="1"/>
</dbReference>
<evidence type="ECO:0000313" key="8">
    <source>
        <dbReference type="Proteomes" id="UP000325577"/>
    </source>
</evidence>
<dbReference type="FunFam" id="4.10.280.10:FF:000074">
    <property type="entry name" value="Transcription factor ORG2"/>
    <property type="match status" value="1"/>
</dbReference>
<name>A0A5J4ZGW3_9ASTE</name>
<evidence type="ECO:0000256" key="5">
    <source>
        <dbReference type="ARBA" id="ARBA00023242"/>
    </source>
</evidence>
<sequence length="246" mass="27823">MLALSPPLFSTFGWPFEDSTSHEQNYNYRGTETSESFLHFPSTQPQIGVSESTVLSVRNGDSTMVKKLNHNASERDRRKRINNLYSTLRSLLPAADHKKKLSIPATVTRVLKYIPELQKEVEKLVKKKEELLSRISRQADLGVPERQRKVAFRSTLSAVSASRLGDGEVVSQISTVNDNNNIPLSEVLLNLEEDGLLLLNSSSFQSSGGKIFHNLHLQVQGSQKMEPEMLREKLLSLYEKREELFP</sequence>
<accession>A0A5J4ZGW3</accession>
<dbReference type="PROSITE" id="PS50888">
    <property type="entry name" value="BHLH"/>
    <property type="match status" value="1"/>
</dbReference>
<dbReference type="SMART" id="SM00353">
    <property type="entry name" value="HLH"/>
    <property type="match status" value="1"/>
</dbReference>
<dbReference type="Pfam" id="PF00010">
    <property type="entry name" value="HLH"/>
    <property type="match status" value="1"/>
</dbReference>
<dbReference type="PANTHER" id="PTHR13935:SF41">
    <property type="entry name" value="TRANSCRIPTION FACTOR ORG2-RELATED"/>
    <property type="match status" value="1"/>
</dbReference>
<evidence type="ECO:0000256" key="1">
    <source>
        <dbReference type="ARBA" id="ARBA00004123"/>
    </source>
</evidence>
<dbReference type="GO" id="GO:0000981">
    <property type="term" value="F:DNA-binding transcription factor activity, RNA polymerase II-specific"/>
    <property type="evidence" value="ECO:0007669"/>
    <property type="project" value="TreeGrafter"/>
</dbReference>
<dbReference type="Gene3D" id="4.10.280.10">
    <property type="entry name" value="Helix-loop-helix DNA-binding domain"/>
    <property type="match status" value="1"/>
</dbReference>
<dbReference type="GO" id="GO:0000977">
    <property type="term" value="F:RNA polymerase II transcription regulatory region sequence-specific DNA binding"/>
    <property type="evidence" value="ECO:0007669"/>
    <property type="project" value="TreeGrafter"/>
</dbReference>
<proteinExistence type="predicted"/>
<reference evidence="7 8" key="1">
    <citation type="submission" date="2019-09" db="EMBL/GenBank/DDBJ databases">
        <title>A chromosome-level genome assembly of the Chinese tupelo Nyssa sinensis.</title>
        <authorList>
            <person name="Yang X."/>
            <person name="Kang M."/>
            <person name="Yang Y."/>
            <person name="Xiong H."/>
            <person name="Wang M."/>
            <person name="Zhang Z."/>
            <person name="Wang Z."/>
            <person name="Wu H."/>
            <person name="Ma T."/>
            <person name="Liu J."/>
            <person name="Xi Z."/>
        </authorList>
    </citation>
    <scope>NUCLEOTIDE SEQUENCE [LARGE SCALE GENOMIC DNA]</scope>
    <source>
        <strain evidence="7">J267</strain>
        <tissue evidence="7">Leaf</tissue>
    </source>
</reference>
<dbReference type="GO" id="GO:0090575">
    <property type="term" value="C:RNA polymerase II transcription regulator complex"/>
    <property type="evidence" value="ECO:0007669"/>
    <property type="project" value="TreeGrafter"/>
</dbReference>
<dbReference type="SUPFAM" id="SSF47459">
    <property type="entry name" value="HLH, helix-loop-helix DNA-binding domain"/>
    <property type="match status" value="1"/>
</dbReference>
<dbReference type="InterPro" id="IPR011598">
    <property type="entry name" value="bHLH_dom"/>
</dbReference>
<protein>
    <recommendedName>
        <fullName evidence="6">BHLH domain-containing protein</fullName>
    </recommendedName>
</protein>
<evidence type="ECO:0000259" key="6">
    <source>
        <dbReference type="PROSITE" id="PS50888"/>
    </source>
</evidence>
<keyword evidence="3" id="KW-0238">DNA-binding</keyword>
<organism evidence="7 8">
    <name type="scientific">Nyssa sinensis</name>
    <dbReference type="NCBI Taxonomy" id="561372"/>
    <lineage>
        <taxon>Eukaryota</taxon>
        <taxon>Viridiplantae</taxon>
        <taxon>Streptophyta</taxon>
        <taxon>Embryophyta</taxon>
        <taxon>Tracheophyta</taxon>
        <taxon>Spermatophyta</taxon>
        <taxon>Magnoliopsida</taxon>
        <taxon>eudicotyledons</taxon>
        <taxon>Gunneridae</taxon>
        <taxon>Pentapetalae</taxon>
        <taxon>asterids</taxon>
        <taxon>Cornales</taxon>
        <taxon>Nyssaceae</taxon>
        <taxon>Nyssa</taxon>
    </lineage>
</organism>
<dbReference type="AlphaFoldDB" id="A0A5J4ZGW3"/>
<dbReference type="EMBL" id="CM018051">
    <property type="protein sequence ID" value="KAA8517259.1"/>
    <property type="molecule type" value="Genomic_DNA"/>
</dbReference>
<comment type="subcellular location">
    <subcellularLocation>
        <location evidence="1">Nucleus</location>
    </subcellularLocation>
</comment>
<dbReference type="GO" id="GO:0046983">
    <property type="term" value="F:protein dimerization activity"/>
    <property type="evidence" value="ECO:0007669"/>
    <property type="project" value="InterPro"/>
</dbReference>
<feature type="domain" description="BHLH" evidence="6">
    <location>
        <begin position="65"/>
        <end position="117"/>
    </location>
</feature>
<gene>
    <name evidence="7" type="ORF">F0562_017489</name>
</gene>
<evidence type="ECO:0000256" key="2">
    <source>
        <dbReference type="ARBA" id="ARBA00023015"/>
    </source>
</evidence>
<dbReference type="Proteomes" id="UP000325577">
    <property type="component" value="Linkage Group LG8"/>
</dbReference>